<name>A0A497X547_9RHOB</name>
<protein>
    <submittedName>
        <fullName evidence="1">Uncharacterized protein</fullName>
    </submittedName>
</protein>
<evidence type="ECO:0000313" key="2">
    <source>
        <dbReference type="Proteomes" id="UP000269157"/>
    </source>
</evidence>
<organism evidence="1 2">
    <name type="scientific">Litoreibacter meonggei</name>
    <dbReference type="NCBI Taxonomy" id="1049199"/>
    <lineage>
        <taxon>Bacteria</taxon>
        <taxon>Pseudomonadati</taxon>
        <taxon>Pseudomonadota</taxon>
        <taxon>Alphaproteobacteria</taxon>
        <taxon>Rhodobacterales</taxon>
        <taxon>Roseobacteraceae</taxon>
        <taxon>Litoreibacter</taxon>
    </lineage>
</organism>
<reference evidence="1 2" key="1">
    <citation type="submission" date="2018-10" db="EMBL/GenBank/DDBJ databases">
        <title>Genomic Encyclopedia of Archaeal and Bacterial Type Strains, Phase II (KMG-II): from individual species to whole genera.</title>
        <authorList>
            <person name="Goeker M."/>
        </authorList>
    </citation>
    <scope>NUCLEOTIDE SEQUENCE [LARGE SCALE GENOMIC DNA]</scope>
    <source>
        <strain evidence="1 2">DSM 29466</strain>
    </source>
</reference>
<dbReference type="EMBL" id="RCCE01000001">
    <property type="protein sequence ID" value="RLJ60340.1"/>
    <property type="molecule type" value="Genomic_DNA"/>
</dbReference>
<comment type="caution">
    <text evidence="1">The sequence shown here is derived from an EMBL/GenBank/DDBJ whole genome shotgun (WGS) entry which is preliminary data.</text>
</comment>
<dbReference type="Proteomes" id="UP000269157">
    <property type="component" value="Unassembled WGS sequence"/>
</dbReference>
<proteinExistence type="predicted"/>
<accession>A0A497X547</accession>
<sequence length="129" mass="13756">MRGCRVARGHMGHAVHAVMLFNDPFQVAGRIGVRLRQPECLRAQLGTEPTVFDMAAQVDELAHQQAPVVIAASGVAGSAFERVMWCPRHLHKFVSSLTEVQVAHADAAVLTLSGNATVGFAGFGRSGTH</sequence>
<keyword evidence="2" id="KW-1185">Reference proteome</keyword>
<dbReference type="AlphaFoldDB" id="A0A497X547"/>
<evidence type="ECO:0000313" key="1">
    <source>
        <dbReference type="EMBL" id="RLJ60340.1"/>
    </source>
</evidence>
<gene>
    <name evidence="1" type="ORF">BCF46_0538</name>
</gene>